<evidence type="ECO:0000256" key="7">
    <source>
        <dbReference type="ARBA" id="ARBA00022840"/>
    </source>
</evidence>
<feature type="transmembrane region" description="Helical" evidence="9">
    <location>
        <begin position="124"/>
        <end position="142"/>
    </location>
</feature>
<name>A0ABZ2VQG4_9BACI</name>
<dbReference type="Pfam" id="PF02518">
    <property type="entry name" value="HATPase_c"/>
    <property type="match status" value="1"/>
</dbReference>
<evidence type="ECO:0000256" key="8">
    <source>
        <dbReference type="ARBA" id="ARBA00023012"/>
    </source>
</evidence>
<dbReference type="RefSeq" id="WP_340421058.1">
    <property type="nucleotide sequence ID" value="NZ_CP151108.1"/>
</dbReference>
<feature type="transmembrane region" description="Helical" evidence="9">
    <location>
        <begin position="74"/>
        <end position="94"/>
    </location>
</feature>
<evidence type="ECO:0000313" key="12">
    <source>
        <dbReference type="Proteomes" id="UP001485505"/>
    </source>
</evidence>
<keyword evidence="9" id="KW-0812">Transmembrane</keyword>
<dbReference type="SUPFAM" id="SSF55874">
    <property type="entry name" value="ATPase domain of HSP90 chaperone/DNA topoisomerase II/histidine kinase"/>
    <property type="match status" value="1"/>
</dbReference>
<evidence type="ECO:0000256" key="5">
    <source>
        <dbReference type="ARBA" id="ARBA00022741"/>
    </source>
</evidence>
<keyword evidence="5" id="KW-0547">Nucleotide-binding</keyword>
<dbReference type="Gene3D" id="1.10.287.130">
    <property type="match status" value="1"/>
</dbReference>
<sequence>MKESFLSYKEEERNAKIFLWVLYVIVVSYQIFYAIVLEDKSLTDKGYSILWQVICGTAILGVNVYLIKKEKANLVKYACVFAYIGIEIVNILSYMLYDEAAFDGVNIIEIFFIFFVPIFLNKKYFVFVLSTIVGKYVIYLFVLKEVKGFMFLIMYTLVLIAAYIILNRFIQYLSAVKESIKIASESQKLAVIGKMAATVGHEIKNPLASLKGFTQLQREKHGEDPIYKQMIFEIENMNNMISELMEVATCKPSVYKKHNIGEIALQAVTIVREKMNESSVQFISNVEEKTIEVECDERKIRGVFLYVIKNALEAMEQGGTLELRLENKGQDYVMLSVIDNGYGIKKENLARVKEAFYTTKQDKIGLGLTVANRLVTEQHLGELHISSERDIGTRIDIMLPKQRGNNEIQEGEKLGVTI</sequence>
<keyword evidence="4" id="KW-0808">Transferase</keyword>
<reference evidence="11 12" key="1">
    <citation type="submission" date="2024-04" db="EMBL/GenBank/DDBJ databases">
        <title>Complete genome sequence of Bacillus mobilis strains derived from soil.</title>
        <authorList>
            <person name="Jung H."/>
            <person name="Choi S."/>
            <person name="Kim Y."/>
            <person name="Han J.A."/>
            <person name="Kim E.Y."/>
            <person name="Lee H.-S."/>
        </authorList>
    </citation>
    <scope>NUCLEOTIDE SEQUENCE [LARGE SCALE GENOMIC DNA]</scope>
    <source>
        <strain evidence="11 12">IMGN7</strain>
    </source>
</reference>
<gene>
    <name evidence="11" type="ORF">AABL52_03610</name>
</gene>
<keyword evidence="7 11" id="KW-0067">ATP-binding</keyword>
<keyword evidence="9" id="KW-1133">Transmembrane helix</keyword>
<dbReference type="PRINTS" id="PR00344">
    <property type="entry name" value="BCTRLSENSOR"/>
</dbReference>
<keyword evidence="3" id="KW-0597">Phosphoprotein</keyword>
<dbReference type="Proteomes" id="UP001485505">
    <property type="component" value="Chromosome"/>
</dbReference>
<comment type="catalytic activity">
    <reaction evidence="1">
        <text>ATP + protein L-histidine = ADP + protein N-phospho-L-histidine.</text>
        <dbReference type="EC" id="2.7.13.3"/>
    </reaction>
</comment>
<dbReference type="CDD" id="cd00082">
    <property type="entry name" value="HisKA"/>
    <property type="match status" value="1"/>
</dbReference>
<evidence type="ECO:0000256" key="2">
    <source>
        <dbReference type="ARBA" id="ARBA00012438"/>
    </source>
</evidence>
<evidence type="ECO:0000256" key="4">
    <source>
        <dbReference type="ARBA" id="ARBA00022679"/>
    </source>
</evidence>
<evidence type="ECO:0000256" key="9">
    <source>
        <dbReference type="SAM" id="Phobius"/>
    </source>
</evidence>
<dbReference type="Gene3D" id="3.30.565.10">
    <property type="entry name" value="Histidine kinase-like ATPase, C-terminal domain"/>
    <property type="match status" value="1"/>
</dbReference>
<evidence type="ECO:0000259" key="10">
    <source>
        <dbReference type="PROSITE" id="PS50109"/>
    </source>
</evidence>
<feature type="transmembrane region" description="Helical" evidence="9">
    <location>
        <begin position="17"/>
        <end position="37"/>
    </location>
</feature>
<dbReference type="EC" id="2.7.13.3" evidence="2"/>
<dbReference type="Pfam" id="PF20971">
    <property type="entry name" value="MASE12"/>
    <property type="match status" value="1"/>
</dbReference>
<accession>A0ABZ2VQG4</accession>
<feature type="transmembrane region" description="Helical" evidence="9">
    <location>
        <begin position="100"/>
        <end position="119"/>
    </location>
</feature>
<evidence type="ECO:0000256" key="1">
    <source>
        <dbReference type="ARBA" id="ARBA00000085"/>
    </source>
</evidence>
<dbReference type="GO" id="GO:0005524">
    <property type="term" value="F:ATP binding"/>
    <property type="evidence" value="ECO:0007669"/>
    <property type="project" value="UniProtKB-KW"/>
</dbReference>
<dbReference type="PROSITE" id="PS50109">
    <property type="entry name" value="HIS_KIN"/>
    <property type="match status" value="1"/>
</dbReference>
<dbReference type="InterPro" id="IPR004358">
    <property type="entry name" value="Sig_transdc_His_kin-like_C"/>
</dbReference>
<feature type="transmembrane region" description="Helical" evidence="9">
    <location>
        <begin position="148"/>
        <end position="166"/>
    </location>
</feature>
<keyword evidence="9" id="KW-0472">Membrane</keyword>
<evidence type="ECO:0000313" key="11">
    <source>
        <dbReference type="EMBL" id="WZF31459.1"/>
    </source>
</evidence>
<dbReference type="InterPro" id="IPR036097">
    <property type="entry name" value="HisK_dim/P_sf"/>
</dbReference>
<dbReference type="PANTHER" id="PTHR43065:SF34">
    <property type="entry name" value="SPORULATION KINASE A"/>
    <property type="match status" value="1"/>
</dbReference>
<keyword evidence="12" id="KW-1185">Reference proteome</keyword>
<dbReference type="SMART" id="SM00387">
    <property type="entry name" value="HATPase_c"/>
    <property type="match status" value="1"/>
</dbReference>
<feature type="transmembrane region" description="Helical" evidence="9">
    <location>
        <begin position="49"/>
        <end position="67"/>
    </location>
</feature>
<evidence type="ECO:0000256" key="3">
    <source>
        <dbReference type="ARBA" id="ARBA00022553"/>
    </source>
</evidence>
<dbReference type="InterPro" id="IPR048436">
    <property type="entry name" value="MASE12"/>
</dbReference>
<protein>
    <recommendedName>
        <fullName evidence="2">histidine kinase</fullName>
        <ecNumber evidence="2">2.7.13.3</ecNumber>
    </recommendedName>
</protein>
<dbReference type="EMBL" id="CP151108">
    <property type="protein sequence ID" value="WZF31459.1"/>
    <property type="molecule type" value="Genomic_DNA"/>
</dbReference>
<organism evidence="11 12">
    <name type="scientific">Bacillus paramobilis</name>
    <dbReference type="NCBI Taxonomy" id="2817477"/>
    <lineage>
        <taxon>Bacteria</taxon>
        <taxon>Bacillati</taxon>
        <taxon>Bacillota</taxon>
        <taxon>Bacilli</taxon>
        <taxon>Bacillales</taxon>
        <taxon>Bacillaceae</taxon>
        <taxon>Bacillus</taxon>
        <taxon>Bacillus cereus group</taxon>
    </lineage>
</organism>
<keyword evidence="6" id="KW-0418">Kinase</keyword>
<dbReference type="PANTHER" id="PTHR43065">
    <property type="entry name" value="SENSOR HISTIDINE KINASE"/>
    <property type="match status" value="1"/>
</dbReference>
<dbReference type="InterPro" id="IPR003594">
    <property type="entry name" value="HATPase_dom"/>
</dbReference>
<dbReference type="InterPro" id="IPR003661">
    <property type="entry name" value="HisK_dim/P_dom"/>
</dbReference>
<feature type="domain" description="Histidine kinase" evidence="10">
    <location>
        <begin position="198"/>
        <end position="403"/>
    </location>
</feature>
<keyword evidence="8" id="KW-0902">Two-component regulatory system</keyword>
<dbReference type="InterPro" id="IPR036890">
    <property type="entry name" value="HATPase_C_sf"/>
</dbReference>
<dbReference type="SUPFAM" id="SSF47384">
    <property type="entry name" value="Homodimeric domain of signal transducing histidine kinase"/>
    <property type="match status" value="1"/>
</dbReference>
<evidence type="ECO:0000256" key="6">
    <source>
        <dbReference type="ARBA" id="ARBA00022777"/>
    </source>
</evidence>
<dbReference type="Pfam" id="PF00512">
    <property type="entry name" value="HisKA"/>
    <property type="match status" value="1"/>
</dbReference>
<dbReference type="SMART" id="SM00388">
    <property type="entry name" value="HisKA"/>
    <property type="match status" value="1"/>
</dbReference>
<proteinExistence type="predicted"/>
<dbReference type="InterPro" id="IPR005467">
    <property type="entry name" value="His_kinase_dom"/>
</dbReference>